<name>A0A4S2LA99_9HYME</name>
<dbReference type="GO" id="GO:0000166">
    <property type="term" value="F:nucleotide binding"/>
    <property type="evidence" value="ECO:0007669"/>
    <property type="project" value="UniProtKB-KW"/>
</dbReference>
<comment type="function">
    <text evidence="2">Decapping enzyme for NAD-capped RNAs: specifically hydrolyzes the nicotinamide adenine dinucleotide (NAD) cap from a subset of RNAs by removing the entire NAD moiety from the 5'-end of an NAD-capped RNA.</text>
</comment>
<keyword evidence="5" id="KW-1185">Reference proteome</keyword>
<dbReference type="Pfam" id="PF08652">
    <property type="entry name" value="RAI1"/>
    <property type="match status" value="2"/>
</dbReference>
<dbReference type="PANTHER" id="PTHR12395">
    <property type="entry name" value="DOM-3 RELATED"/>
    <property type="match status" value="1"/>
</dbReference>
<dbReference type="STRING" id="300112.A0A4S2LA99"/>
<comment type="similarity">
    <text evidence="1 2">Belongs to the DXO/Dom3Z family.</text>
</comment>
<evidence type="ECO:0000313" key="4">
    <source>
        <dbReference type="EMBL" id="TGZ57449.1"/>
    </source>
</evidence>
<keyword evidence="2" id="KW-0378">Hydrolase</keyword>
<feature type="domain" description="RAI1-like" evidence="3">
    <location>
        <begin position="21"/>
        <end position="189"/>
    </location>
</feature>
<keyword evidence="2" id="KW-0547">Nucleotide-binding</keyword>
<evidence type="ECO:0000259" key="3">
    <source>
        <dbReference type="Pfam" id="PF08652"/>
    </source>
</evidence>
<dbReference type="GO" id="GO:0046872">
    <property type="term" value="F:metal ion binding"/>
    <property type="evidence" value="ECO:0007669"/>
    <property type="project" value="UniProtKB-KW"/>
</dbReference>
<organism evidence="4 5">
    <name type="scientific">Temnothorax longispinosus</name>
    <dbReference type="NCBI Taxonomy" id="300112"/>
    <lineage>
        <taxon>Eukaryota</taxon>
        <taxon>Metazoa</taxon>
        <taxon>Ecdysozoa</taxon>
        <taxon>Arthropoda</taxon>
        <taxon>Hexapoda</taxon>
        <taxon>Insecta</taxon>
        <taxon>Pterygota</taxon>
        <taxon>Neoptera</taxon>
        <taxon>Endopterygota</taxon>
        <taxon>Hymenoptera</taxon>
        <taxon>Apocrita</taxon>
        <taxon>Aculeata</taxon>
        <taxon>Formicoidea</taxon>
        <taxon>Formicidae</taxon>
        <taxon>Myrmicinae</taxon>
        <taxon>Temnothorax</taxon>
    </lineage>
</organism>
<keyword evidence="2" id="KW-0694">RNA-binding</keyword>
<dbReference type="InterPro" id="IPR013961">
    <property type="entry name" value="RAI1"/>
</dbReference>
<dbReference type="GO" id="GO:0004518">
    <property type="term" value="F:nuclease activity"/>
    <property type="evidence" value="ECO:0007669"/>
    <property type="project" value="UniProtKB-KW"/>
</dbReference>
<dbReference type="EMBL" id="QBLH01000148">
    <property type="protein sequence ID" value="TGZ57449.1"/>
    <property type="molecule type" value="Genomic_DNA"/>
</dbReference>
<dbReference type="Proteomes" id="UP000310200">
    <property type="component" value="Unassembled WGS sequence"/>
</dbReference>
<feature type="domain" description="RAI1-like" evidence="3">
    <location>
        <begin position="199"/>
        <end position="541"/>
    </location>
</feature>
<dbReference type="GO" id="GO:0005634">
    <property type="term" value="C:nucleus"/>
    <property type="evidence" value="ECO:0007669"/>
    <property type="project" value="UniProtKB-SubCell"/>
</dbReference>
<dbReference type="InterPro" id="IPR039039">
    <property type="entry name" value="RAI1-like_fam"/>
</dbReference>
<accession>A0A4S2LA99</accession>
<dbReference type="AlphaFoldDB" id="A0A4S2LA99"/>
<keyword evidence="2" id="KW-0539">Nucleus</keyword>
<evidence type="ECO:0000256" key="1">
    <source>
        <dbReference type="ARBA" id="ARBA00006562"/>
    </source>
</evidence>
<protein>
    <recommendedName>
        <fullName evidence="2">Decapping nuclease</fullName>
        <ecNumber evidence="2">3.6.1.-</ecNumber>
    </recommendedName>
</protein>
<dbReference type="GO" id="GO:0034353">
    <property type="term" value="F:mRNA 5'-diphosphatase activity"/>
    <property type="evidence" value="ECO:0007669"/>
    <property type="project" value="TreeGrafter"/>
</dbReference>
<comment type="caution">
    <text evidence="4">The sequence shown here is derived from an EMBL/GenBank/DDBJ whole genome shotgun (WGS) entry which is preliminary data.</text>
</comment>
<proteinExistence type="inferred from homology"/>
<sequence>MFKIDFANFLSHTVPTLSTELIGYFSIDGDSQYHADLSQLKYYIPPSDPDNVNFDLNINYMSTRHKPTSYIKLDNILRWIADNFHRIEKPLSAQEERWLDIDFISSRGTIKTILYSPYKTFDEWIICASKYRGTIYLCEFYTDEKEHRWVNKTMSEKQVSSWGFKFEQYMVADNKRIRAMASRREIDTRANPVHVTTELIGHFSIDSDLQYRADLSQLKYYIPPSNPKNVNFDLNINCTSARDKPTSYIRFENILRWIWDNFHRIERPLSEQEQDEERWLDIDFICSRGIIRKLLCEPYAKMSDEWIICASKYRGTIYLCEFCPDARERGQDNAVVENQISSKINKFQQYIVADHPLHEPDSSVPLNESEEFHCMFKANFAGISLLYDAKIDAISSQQLITDTLIGKPFESIGLKMFQMRIRHMRSTPGIISKCWSTNFLANANRIVVGFRDATNTVKVIKEYSMADLLRLSKPYCDVELCKTYLTVVLKTIKQSVTKDYNKCIYKFHRQPVKETNKEVFLLELTEEAPNNEMYLFLKPWFVAKAEEYRRTQQR</sequence>
<dbReference type="GO" id="GO:0003723">
    <property type="term" value="F:RNA binding"/>
    <property type="evidence" value="ECO:0007669"/>
    <property type="project" value="UniProtKB-KW"/>
</dbReference>
<dbReference type="PANTHER" id="PTHR12395:SF9">
    <property type="entry name" value="DECAPPING AND EXORIBONUCLEASE PROTEIN"/>
    <property type="match status" value="1"/>
</dbReference>
<dbReference type="GO" id="GO:0000956">
    <property type="term" value="P:nuclear-transcribed mRNA catabolic process"/>
    <property type="evidence" value="ECO:0007669"/>
    <property type="project" value="TreeGrafter"/>
</dbReference>
<gene>
    <name evidence="4" type="ORF">DBV15_10403</name>
</gene>
<comment type="subcellular location">
    <subcellularLocation>
        <location evidence="2">Nucleus</location>
    </subcellularLocation>
</comment>
<reference evidence="4 5" key="1">
    <citation type="journal article" date="2019" name="Philos. Trans. R. Soc. Lond., B, Biol. Sci.">
        <title>Ant behaviour and brain gene expression of defending hosts depend on the ecological success of the intruding social parasite.</title>
        <authorList>
            <person name="Kaur R."/>
            <person name="Stoldt M."/>
            <person name="Jongepier E."/>
            <person name="Feldmeyer B."/>
            <person name="Menzel F."/>
            <person name="Bornberg-Bauer E."/>
            <person name="Foitzik S."/>
        </authorList>
    </citation>
    <scope>NUCLEOTIDE SEQUENCE [LARGE SCALE GENOMIC DNA]</scope>
    <source>
        <tissue evidence="4">Whole body</tissue>
    </source>
</reference>
<dbReference type="EC" id="3.6.1.-" evidence="2"/>
<dbReference type="GO" id="GO:0110155">
    <property type="term" value="P:NAD-cap decapping"/>
    <property type="evidence" value="ECO:0007669"/>
    <property type="project" value="TreeGrafter"/>
</dbReference>
<dbReference type="GO" id="GO:0005829">
    <property type="term" value="C:cytosol"/>
    <property type="evidence" value="ECO:0007669"/>
    <property type="project" value="TreeGrafter"/>
</dbReference>
<evidence type="ECO:0000313" key="5">
    <source>
        <dbReference type="Proteomes" id="UP000310200"/>
    </source>
</evidence>
<keyword evidence="2" id="KW-0479">Metal-binding</keyword>
<keyword evidence="2" id="KW-0540">Nuclease</keyword>
<comment type="cofactor">
    <cofactor evidence="2">
        <name>a divalent metal cation</name>
        <dbReference type="ChEBI" id="CHEBI:60240"/>
    </cofactor>
</comment>
<evidence type="ECO:0000256" key="2">
    <source>
        <dbReference type="RuleBase" id="RU367113"/>
    </source>
</evidence>